<dbReference type="PANTHER" id="PTHR30419">
    <property type="entry name" value="HTH-TYPE TRANSCRIPTIONAL REGULATOR YBHD"/>
    <property type="match status" value="1"/>
</dbReference>
<proteinExistence type="inferred from homology"/>
<dbReference type="Gene3D" id="3.40.190.290">
    <property type="match status" value="1"/>
</dbReference>
<keyword evidence="3" id="KW-0238">DNA-binding</keyword>
<evidence type="ECO:0000256" key="2">
    <source>
        <dbReference type="ARBA" id="ARBA00023015"/>
    </source>
</evidence>
<dbReference type="Proteomes" id="UP000466388">
    <property type="component" value="Unassembled WGS sequence"/>
</dbReference>
<dbReference type="GO" id="GO:0003700">
    <property type="term" value="F:DNA-binding transcription factor activity"/>
    <property type="evidence" value="ECO:0007669"/>
    <property type="project" value="InterPro"/>
</dbReference>
<keyword evidence="2" id="KW-0805">Transcription regulation</keyword>
<sequence>MNTKDLAYFKALVEKRNYTAVAELFNVSQPTVTQAIKRLEKEFADELVHVDRAHHRTEITRSGQLLYEKASEIATSLSLAHQEIDNAKLSQIRFGLPPIIGTLYFPSLAGRLLKDGLLQRLKVTEMGSGGLLDAVKAGEIDIALLASVLPLHEPSLEVHRIGSRPFVIVVSRQHPLAEQGSVNFKQLANEKFIMLNRKFIHPKVFKAYSEYAGVNPPVIYRTPDIAWITSLVKENLGISLLVRDIVAKSDEDVLACLTINDPLPEQFNVSIVSRKGYVLTPDENHFVHDLMQLKLPKS</sequence>
<dbReference type="InterPro" id="IPR005119">
    <property type="entry name" value="LysR_subst-bd"/>
</dbReference>
<dbReference type="InterPro" id="IPR000847">
    <property type="entry name" value="LysR_HTH_N"/>
</dbReference>
<dbReference type="PROSITE" id="PS50931">
    <property type="entry name" value="HTH_LYSR"/>
    <property type="match status" value="1"/>
</dbReference>
<reference evidence="6 7" key="1">
    <citation type="submission" date="2019-11" db="EMBL/GenBank/DDBJ databases">
        <title>Lactobacillus sp. nov. CRM56-3, isolated from fermented tea leaves.</title>
        <authorList>
            <person name="Phuengjayaem S."/>
            <person name="Tanasupawat S."/>
        </authorList>
    </citation>
    <scope>NUCLEOTIDE SEQUENCE [LARGE SCALE GENOMIC DNA]</scope>
    <source>
        <strain evidence="6 7">CRM56-3</strain>
    </source>
</reference>
<name>A0A7X2XTZ4_9LACO</name>
<dbReference type="PANTHER" id="PTHR30419:SF8">
    <property type="entry name" value="NITROGEN ASSIMILATION TRANSCRIPTIONAL ACTIVATOR-RELATED"/>
    <property type="match status" value="1"/>
</dbReference>
<evidence type="ECO:0000256" key="4">
    <source>
        <dbReference type="ARBA" id="ARBA00023163"/>
    </source>
</evidence>
<organism evidence="6 7">
    <name type="scientific">Secundilactobacillus folii</name>
    <dbReference type="NCBI Taxonomy" id="2678357"/>
    <lineage>
        <taxon>Bacteria</taxon>
        <taxon>Bacillati</taxon>
        <taxon>Bacillota</taxon>
        <taxon>Bacilli</taxon>
        <taxon>Lactobacillales</taxon>
        <taxon>Lactobacillaceae</taxon>
        <taxon>Secundilactobacillus</taxon>
    </lineage>
</organism>
<dbReference type="Pfam" id="PF03466">
    <property type="entry name" value="LysR_substrate"/>
    <property type="match status" value="1"/>
</dbReference>
<dbReference type="EMBL" id="WNJO01000002">
    <property type="protein sequence ID" value="MTV81566.1"/>
    <property type="molecule type" value="Genomic_DNA"/>
</dbReference>
<comment type="similarity">
    <text evidence="1">Belongs to the LysR transcriptional regulatory family.</text>
</comment>
<keyword evidence="7" id="KW-1185">Reference proteome</keyword>
<dbReference type="Gene3D" id="1.10.10.10">
    <property type="entry name" value="Winged helix-like DNA-binding domain superfamily/Winged helix DNA-binding domain"/>
    <property type="match status" value="1"/>
</dbReference>
<gene>
    <name evidence="6" type="ORF">GM612_02710</name>
</gene>
<dbReference type="InterPro" id="IPR050950">
    <property type="entry name" value="HTH-type_LysR_regulators"/>
</dbReference>
<protein>
    <submittedName>
        <fullName evidence="6">LysR family transcriptional regulator</fullName>
    </submittedName>
</protein>
<evidence type="ECO:0000256" key="3">
    <source>
        <dbReference type="ARBA" id="ARBA00023125"/>
    </source>
</evidence>
<dbReference type="GO" id="GO:0005829">
    <property type="term" value="C:cytosol"/>
    <property type="evidence" value="ECO:0007669"/>
    <property type="project" value="TreeGrafter"/>
</dbReference>
<dbReference type="GO" id="GO:0003677">
    <property type="term" value="F:DNA binding"/>
    <property type="evidence" value="ECO:0007669"/>
    <property type="project" value="UniProtKB-KW"/>
</dbReference>
<keyword evidence="4" id="KW-0804">Transcription</keyword>
<dbReference type="RefSeq" id="WP_155430842.1">
    <property type="nucleotide sequence ID" value="NZ_WNJO01000002.1"/>
</dbReference>
<dbReference type="InterPro" id="IPR036390">
    <property type="entry name" value="WH_DNA-bd_sf"/>
</dbReference>
<dbReference type="InterPro" id="IPR036388">
    <property type="entry name" value="WH-like_DNA-bd_sf"/>
</dbReference>
<dbReference type="SUPFAM" id="SSF53850">
    <property type="entry name" value="Periplasmic binding protein-like II"/>
    <property type="match status" value="1"/>
</dbReference>
<evidence type="ECO:0000256" key="1">
    <source>
        <dbReference type="ARBA" id="ARBA00009437"/>
    </source>
</evidence>
<comment type="caution">
    <text evidence="6">The sequence shown here is derived from an EMBL/GenBank/DDBJ whole genome shotgun (WGS) entry which is preliminary data.</text>
</comment>
<dbReference type="Pfam" id="PF00126">
    <property type="entry name" value="HTH_1"/>
    <property type="match status" value="1"/>
</dbReference>
<dbReference type="SUPFAM" id="SSF46785">
    <property type="entry name" value="Winged helix' DNA-binding domain"/>
    <property type="match status" value="1"/>
</dbReference>
<accession>A0A7X2XTZ4</accession>
<dbReference type="AlphaFoldDB" id="A0A7X2XTZ4"/>
<evidence type="ECO:0000313" key="6">
    <source>
        <dbReference type="EMBL" id="MTV81566.1"/>
    </source>
</evidence>
<evidence type="ECO:0000259" key="5">
    <source>
        <dbReference type="PROSITE" id="PS50931"/>
    </source>
</evidence>
<feature type="domain" description="HTH lysR-type" evidence="5">
    <location>
        <begin position="1"/>
        <end position="60"/>
    </location>
</feature>
<evidence type="ECO:0000313" key="7">
    <source>
        <dbReference type="Proteomes" id="UP000466388"/>
    </source>
</evidence>